<dbReference type="GO" id="GO:0010333">
    <property type="term" value="F:terpene synthase activity"/>
    <property type="evidence" value="ECO:0007669"/>
    <property type="project" value="InterPro"/>
</dbReference>
<evidence type="ECO:0000256" key="1">
    <source>
        <dbReference type="ARBA" id="ARBA00001946"/>
    </source>
</evidence>
<dbReference type="Gene3D" id="1.10.600.10">
    <property type="entry name" value="Farnesyl Diphosphate Synthase"/>
    <property type="match status" value="1"/>
</dbReference>
<evidence type="ECO:0000313" key="6">
    <source>
        <dbReference type="EMBL" id="ORX95684.1"/>
    </source>
</evidence>
<evidence type="ECO:0000256" key="4">
    <source>
        <dbReference type="RuleBase" id="RU366034"/>
    </source>
</evidence>
<keyword evidence="4" id="KW-0456">Lyase</keyword>
<gene>
    <name evidence="6" type="ORF">K493DRAFT_301341</name>
</gene>
<dbReference type="SFLD" id="SFLDG01020">
    <property type="entry name" value="Terpene_Cyclase_Like_2"/>
    <property type="match status" value="1"/>
</dbReference>
<reference evidence="6 7" key="1">
    <citation type="submission" date="2016-07" db="EMBL/GenBank/DDBJ databases">
        <title>Pervasive Adenine N6-methylation of Active Genes in Fungi.</title>
        <authorList>
            <consortium name="DOE Joint Genome Institute"/>
            <person name="Mondo S.J."/>
            <person name="Dannebaum R.O."/>
            <person name="Kuo R.C."/>
            <person name="Labutti K."/>
            <person name="Haridas S."/>
            <person name="Kuo A."/>
            <person name="Salamov A."/>
            <person name="Ahrendt S.R."/>
            <person name="Lipzen A."/>
            <person name="Sullivan W."/>
            <person name="Andreopoulos W.B."/>
            <person name="Clum A."/>
            <person name="Lindquist E."/>
            <person name="Daum C."/>
            <person name="Ramamoorthy G.K."/>
            <person name="Gryganskyi A."/>
            <person name="Culley D."/>
            <person name="Magnuson J.K."/>
            <person name="James T.Y."/>
            <person name="O'Malley M.A."/>
            <person name="Stajich J.E."/>
            <person name="Spatafora J.W."/>
            <person name="Visel A."/>
            <person name="Grigoriev I.V."/>
        </authorList>
    </citation>
    <scope>NUCLEOTIDE SEQUENCE [LARGE SCALE GENOMIC DNA]</scope>
    <source>
        <strain evidence="6 7">CBS 931.73</strain>
    </source>
</reference>
<comment type="similarity">
    <text evidence="2 4">Belongs to the terpene synthase family.</text>
</comment>
<comment type="caution">
    <text evidence="6">The sequence shown here is derived from an EMBL/GenBank/DDBJ whole genome shotgun (WGS) entry which is preliminary data.</text>
</comment>
<keyword evidence="4" id="KW-0479">Metal-binding</keyword>
<dbReference type="STRING" id="1314790.A0A1Y1YDI0"/>
<dbReference type="Pfam" id="PF19086">
    <property type="entry name" value="Terpene_syn_C_2"/>
    <property type="match status" value="1"/>
</dbReference>
<dbReference type="OrthoDB" id="2861623at2759"/>
<proteinExistence type="inferred from homology"/>
<dbReference type="EMBL" id="MCFE01000170">
    <property type="protein sequence ID" value="ORX95684.1"/>
    <property type="molecule type" value="Genomic_DNA"/>
</dbReference>
<dbReference type="InterPro" id="IPR008949">
    <property type="entry name" value="Isoprenoid_synthase_dom_sf"/>
</dbReference>
<dbReference type="SFLD" id="SFLDS00005">
    <property type="entry name" value="Isoprenoid_Synthase_Type_I"/>
    <property type="match status" value="1"/>
</dbReference>
<dbReference type="GO" id="GO:0046872">
    <property type="term" value="F:metal ion binding"/>
    <property type="evidence" value="ECO:0007669"/>
    <property type="project" value="UniProtKB-KW"/>
</dbReference>
<dbReference type="InParanoid" id="A0A1Y1YDI0"/>
<keyword evidence="5" id="KW-0812">Transmembrane</keyword>
<keyword evidence="5" id="KW-0472">Membrane</keyword>
<name>A0A1Y1YDI0_9FUNG</name>
<dbReference type="InterPro" id="IPR034686">
    <property type="entry name" value="Terpene_cyclase-like_2"/>
</dbReference>
<keyword evidence="7" id="KW-1185">Reference proteome</keyword>
<comment type="cofactor">
    <cofactor evidence="1 4">
        <name>Mg(2+)</name>
        <dbReference type="ChEBI" id="CHEBI:18420"/>
    </cofactor>
</comment>
<evidence type="ECO:0000313" key="7">
    <source>
        <dbReference type="Proteomes" id="UP000193498"/>
    </source>
</evidence>
<dbReference type="EC" id="4.2.3.-" evidence="4"/>
<dbReference type="GO" id="GO:0008299">
    <property type="term" value="P:isoprenoid biosynthetic process"/>
    <property type="evidence" value="ECO:0007669"/>
    <property type="project" value="UniProtKB-ARBA"/>
</dbReference>
<dbReference type="AlphaFoldDB" id="A0A1Y1YDI0"/>
<evidence type="ECO:0000256" key="5">
    <source>
        <dbReference type="SAM" id="Phobius"/>
    </source>
</evidence>
<protein>
    <recommendedName>
        <fullName evidence="4">Terpene synthase</fullName>
        <ecNumber evidence="4">4.2.3.-</ecNumber>
    </recommendedName>
</protein>
<accession>A0A1Y1YDI0</accession>
<keyword evidence="5" id="KW-1133">Transmembrane helix</keyword>
<feature type="transmembrane region" description="Helical" evidence="5">
    <location>
        <begin position="395"/>
        <end position="414"/>
    </location>
</feature>
<organism evidence="6 7">
    <name type="scientific">Basidiobolus meristosporus CBS 931.73</name>
    <dbReference type="NCBI Taxonomy" id="1314790"/>
    <lineage>
        <taxon>Eukaryota</taxon>
        <taxon>Fungi</taxon>
        <taxon>Fungi incertae sedis</taxon>
        <taxon>Zoopagomycota</taxon>
        <taxon>Entomophthoromycotina</taxon>
        <taxon>Basidiobolomycetes</taxon>
        <taxon>Basidiobolales</taxon>
        <taxon>Basidiobolaceae</taxon>
        <taxon>Basidiobolus</taxon>
    </lineage>
</organism>
<dbReference type="SUPFAM" id="SSF48576">
    <property type="entry name" value="Terpenoid synthases"/>
    <property type="match status" value="1"/>
</dbReference>
<dbReference type="Proteomes" id="UP000193498">
    <property type="component" value="Unassembled WGS sequence"/>
</dbReference>
<keyword evidence="3 4" id="KW-0460">Magnesium</keyword>
<dbReference type="PANTHER" id="PTHR35201">
    <property type="entry name" value="TERPENE SYNTHASE"/>
    <property type="match status" value="1"/>
</dbReference>
<evidence type="ECO:0000256" key="3">
    <source>
        <dbReference type="ARBA" id="ARBA00022842"/>
    </source>
</evidence>
<evidence type="ECO:0000256" key="2">
    <source>
        <dbReference type="ARBA" id="ARBA00006333"/>
    </source>
</evidence>
<sequence>MKITLPPFDFLPPTSLCHDYKKIESDTLLWLTQKQLVQGKDAVERLVQSKLTNLACRVHPTAKYDRLLWVAKLYAWLFMFDDQFDDSKLGQDKTQMYIIFIALLSIFNTKVTKKYTAEFTQNVMALLKDDRPEEYSEEMSLSAICNAEIKQIQHSPIYCSLAELWAELSRATSIEVQEKVTANFVNYLNAYIFECEMRQVTRYPDVETYIKNRQDSGSMRLCLEVIGYVEGVYLPEEILSSPQFNTLKDQCINVVCWVNDIYSFEKEYEKGDIHNLVMVLKQARDITFDESVEQVRQMVNQEMDNFFATKAEFEKLVSHNYSPEVYHALGRYIVTFEAWCRGNLDWSIESGRFKKVIQSEQYLEEILSNKTNAIQNDNNWFVQLKLLSHNKPVSAIVNGSFYLLVLVALVLYHLS</sequence>
<dbReference type="PANTHER" id="PTHR35201:SF4">
    <property type="entry name" value="BETA-PINACENE SYNTHASE-RELATED"/>
    <property type="match status" value="1"/>
</dbReference>